<evidence type="ECO:0000313" key="2">
    <source>
        <dbReference type="EMBL" id="OQD45636.1"/>
    </source>
</evidence>
<dbReference type="Pfam" id="PF01871">
    <property type="entry name" value="AMMECR1"/>
    <property type="match status" value="1"/>
</dbReference>
<dbReference type="Proteomes" id="UP000242219">
    <property type="component" value="Unassembled WGS sequence"/>
</dbReference>
<dbReference type="PROSITE" id="PS51112">
    <property type="entry name" value="AMMECR1"/>
    <property type="match status" value="1"/>
</dbReference>
<feature type="domain" description="AMMECR1" evidence="1">
    <location>
        <begin position="4"/>
        <end position="183"/>
    </location>
</feature>
<dbReference type="InterPro" id="IPR027623">
    <property type="entry name" value="AmmeMemoSam_A"/>
</dbReference>
<dbReference type="PANTHER" id="PTHR13016:SF0">
    <property type="entry name" value="AMME SYNDROME CANDIDATE GENE 1 PROTEIN"/>
    <property type="match status" value="1"/>
</dbReference>
<dbReference type="RefSeq" id="WP_070067218.1">
    <property type="nucleotide sequence ID" value="NZ_MJUW02000081.1"/>
</dbReference>
<dbReference type="Gene3D" id="3.30.700.20">
    <property type="entry name" value="Hypothetical protein ph0010, domain 1"/>
    <property type="match status" value="1"/>
</dbReference>
<name>A0A1V6LZW5_9BACT</name>
<dbReference type="NCBIfam" id="TIGR00296">
    <property type="entry name" value="TIGR00296 family protein"/>
    <property type="match status" value="1"/>
</dbReference>
<proteinExistence type="predicted"/>
<dbReference type="EMBL" id="MJUW02000081">
    <property type="protein sequence ID" value="OQD45636.1"/>
    <property type="molecule type" value="Genomic_DNA"/>
</dbReference>
<organism evidence="2 3">
    <name type="scientific">Candidatus Brocadia sapporoensis</name>
    <dbReference type="NCBI Taxonomy" id="392547"/>
    <lineage>
        <taxon>Bacteria</taxon>
        <taxon>Pseudomonadati</taxon>
        <taxon>Planctomycetota</taxon>
        <taxon>Candidatus Brocadiia</taxon>
        <taxon>Candidatus Brocadiales</taxon>
        <taxon>Candidatus Brocadiaceae</taxon>
        <taxon>Candidatus Brocadia</taxon>
    </lineage>
</organism>
<reference evidence="2 3" key="1">
    <citation type="journal article" date="2016" name="Genome Announc.">
        <title>Draft Genome Sequence of the Anaerobic Ammonium-Oxidizing Bacterium 'Candidatus Brocadia sp. 40'.</title>
        <authorList>
            <person name="Ali M."/>
            <person name="Haroon M.F."/>
            <person name="Narita Y."/>
            <person name="Zhang L."/>
            <person name="Rangel Shaw D."/>
            <person name="Okabe S."/>
            <person name="Saikaly P.E."/>
        </authorList>
    </citation>
    <scope>NUCLEOTIDE SEQUENCE [LARGE SCALE GENOMIC DNA]</scope>
    <source>
        <strain evidence="2 3">40</strain>
    </source>
</reference>
<gene>
    <name evidence="2" type="ORF">BIY37_07530</name>
</gene>
<dbReference type="InterPro" id="IPR027485">
    <property type="entry name" value="AMMECR1_N"/>
</dbReference>
<dbReference type="SUPFAM" id="SSF143447">
    <property type="entry name" value="AMMECR1-like"/>
    <property type="match status" value="1"/>
</dbReference>
<dbReference type="Gene3D" id="3.30.1490.150">
    <property type="entry name" value="Hypothetical protein ph0010, domain 2"/>
    <property type="match status" value="1"/>
</dbReference>
<evidence type="ECO:0000259" key="1">
    <source>
        <dbReference type="PROSITE" id="PS51112"/>
    </source>
</evidence>
<dbReference type="InterPro" id="IPR002733">
    <property type="entry name" value="AMMECR1_domain"/>
</dbReference>
<protein>
    <recommendedName>
        <fullName evidence="1">AMMECR1 domain-containing protein</fullName>
    </recommendedName>
</protein>
<sequence>MDEQAKRLLLDIARKSIRAAIKLEPKPLVSCTHSDLLEKHGVFVTLKTRGQLRGCIGILQSDLPLYQLVSEMAAASAADDPRFEHNRITLSELNQLEIEISILSPLTCIIDPLNFELGKHGIYIKKGIRSGCFLPQVAAETGWNKEEFLSFCCSHKAGLPPSAWKQKDIEIYVFTTETIKEKE</sequence>
<keyword evidence="3" id="KW-1185">Reference proteome</keyword>
<dbReference type="InterPro" id="IPR023473">
    <property type="entry name" value="AMMECR1"/>
</dbReference>
<accession>A0A1V6LZW5</accession>
<dbReference type="InterPro" id="IPR036071">
    <property type="entry name" value="AMMECR1_dom_sf"/>
</dbReference>
<dbReference type="NCBIfam" id="TIGR04335">
    <property type="entry name" value="AmmeMemoSam_A"/>
    <property type="match status" value="1"/>
</dbReference>
<dbReference type="PANTHER" id="PTHR13016">
    <property type="entry name" value="AMMECR1 HOMOLOG"/>
    <property type="match status" value="1"/>
</dbReference>
<comment type="caution">
    <text evidence="2">The sequence shown here is derived from an EMBL/GenBank/DDBJ whole genome shotgun (WGS) entry which is preliminary data.</text>
</comment>
<evidence type="ECO:0000313" key="3">
    <source>
        <dbReference type="Proteomes" id="UP000242219"/>
    </source>
</evidence>
<dbReference type="AlphaFoldDB" id="A0A1V6LZW5"/>